<evidence type="ECO:0000259" key="2">
    <source>
        <dbReference type="Pfam" id="PF20248"/>
    </source>
</evidence>
<gene>
    <name evidence="3" type="ORF">BDV25DRAFT_143024</name>
</gene>
<keyword evidence="4" id="KW-1185">Reference proteome</keyword>
<feature type="compositionally biased region" description="Acidic residues" evidence="1">
    <location>
        <begin position="611"/>
        <end position="624"/>
    </location>
</feature>
<evidence type="ECO:0000256" key="1">
    <source>
        <dbReference type="SAM" id="MobiDB-lite"/>
    </source>
</evidence>
<dbReference type="InterPro" id="IPR036866">
    <property type="entry name" value="RibonucZ/Hydroxyglut_hydro"/>
</dbReference>
<dbReference type="Gene3D" id="3.60.15.10">
    <property type="entry name" value="Ribonuclease Z/Hydroxyacylglutathione hydrolase-like"/>
    <property type="match status" value="1"/>
</dbReference>
<proteinExistence type="predicted"/>
<feature type="region of interest" description="Disordered" evidence="1">
    <location>
        <begin position="1506"/>
        <end position="1528"/>
    </location>
</feature>
<protein>
    <recommendedName>
        <fullName evidence="2">DUF6603 domain-containing protein</fullName>
    </recommendedName>
</protein>
<dbReference type="InterPro" id="IPR046538">
    <property type="entry name" value="DUF6603"/>
</dbReference>
<dbReference type="EMBL" id="ML742222">
    <property type="protein sequence ID" value="KAE8147170.1"/>
    <property type="molecule type" value="Genomic_DNA"/>
</dbReference>
<dbReference type="Proteomes" id="UP000325780">
    <property type="component" value="Unassembled WGS sequence"/>
</dbReference>
<accession>A0A5N6TLL1</accession>
<evidence type="ECO:0000313" key="4">
    <source>
        <dbReference type="Proteomes" id="UP000325780"/>
    </source>
</evidence>
<dbReference type="OrthoDB" id="5352492at2759"/>
<evidence type="ECO:0000313" key="3">
    <source>
        <dbReference type="EMBL" id="KAE8147170.1"/>
    </source>
</evidence>
<feature type="region of interest" description="Disordered" evidence="1">
    <location>
        <begin position="544"/>
        <end position="580"/>
    </location>
</feature>
<reference evidence="3 4" key="1">
    <citation type="submission" date="2019-04" db="EMBL/GenBank/DDBJ databases">
        <title>Friends and foes A comparative genomics study of 23 Aspergillus species from section Flavi.</title>
        <authorList>
            <consortium name="DOE Joint Genome Institute"/>
            <person name="Kjaerbolling I."/>
            <person name="Vesth T."/>
            <person name="Frisvad J.C."/>
            <person name="Nybo J.L."/>
            <person name="Theobald S."/>
            <person name="Kildgaard S."/>
            <person name="Isbrandt T."/>
            <person name="Kuo A."/>
            <person name="Sato A."/>
            <person name="Lyhne E.K."/>
            <person name="Kogle M.E."/>
            <person name="Wiebenga A."/>
            <person name="Kun R.S."/>
            <person name="Lubbers R.J."/>
            <person name="Makela M.R."/>
            <person name="Barry K."/>
            <person name="Chovatia M."/>
            <person name="Clum A."/>
            <person name="Daum C."/>
            <person name="Haridas S."/>
            <person name="He G."/>
            <person name="LaButti K."/>
            <person name="Lipzen A."/>
            <person name="Mondo S."/>
            <person name="Riley R."/>
            <person name="Salamov A."/>
            <person name="Simmons B.A."/>
            <person name="Magnuson J.K."/>
            <person name="Henrissat B."/>
            <person name="Mortensen U.H."/>
            <person name="Larsen T.O."/>
            <person name="Devries R.P."/>
            <person name="Grigoriev I.V."/>
            <person name="Machida M."/>
            <person name="Baker S.E."/>
            <person name="Andersen M.R."/>
        </authorList>
    </citation>
    <scope>NUCLEOTIDE SEQUENCE [LARGE SCALE GENOMIC DNA]</scope>
    <source>
        <strain evidence="3 4">IBT 18842</strain>
    </source>
</reference>
<feature type="domain" description="DUF6603" evidence="2">
    <location>
        <begin position="1529"/>
        <end position="2063"/>
    </location>
</feature>
<feature type="region of interest" description="Disordered" evidence="1">
    <location>
        <begin position="600"/>
        <end position="634"/>
    </location>
</feature>
<sequence length="2305" mass="252948">MSTLVVHSIHISVGIGDSAIHLLVDEAATPKVYAAVLIDGGDRISDDRTSQYLQQLRTKAVKHSILSTIDWIKGHYDLSGDTNKELRLDSIVVTHWDTDHYLGVANVLLEAAGTGGSIPWLKWDGSKPLTYFYAPANAWKEKKEDKKLVGFTFNNFFVAEDSPGSSQYVISILEKDKSSVEAYPFAKLRTTGKLANKNEEGLWGVLGANFFTNKLLPKPSDTVTPDALIATHNVGNGRPGLYCVGVDRKTLKKDTWGQSNASLVERTPFPKDPRIVPGTNPSDANRVSIAGMVMWQGDPGKTPRVSHYFAGDLGQTEEENLLKWLKDGGIDHIRSMKASHHGAVNGTPINMLDTFQPLNTYLPIPTTPRHGHPSWEFIYIWNLYFNTSSSDQDPRFISATYPPYLFKIGDKYQKPLATTHLKNAEFKRLFKDKFKALNQARLHAFPLGDDIEALEALPEKERAKSIADRAVQILLDANAFPPTTYHPALSSAHVLQTGQKAWNGLHFVIIESHDDDLKDGTVYYKNMGKDDKALLPTKQRLPASTSTQLPTATHPATAVKRNIGPPPTVPKKPRTSRLSKLDEEVTDDWLLGLVKVNPGTFQVLPETNPNEMDENGDDGDDGDGEGSFKTSPILRLEASPDRPGIYATMEPSLPAKGWYIFSSDIPEAEIQDIKTYEVLEPGPLDDFVQALHCGVLCLVDTPTVPGGTIRLENQDEWVCWFQDVLNGQELSVTVGTDEDEDDDDSEVGDKVYPVDGFSTNVSLLPIGGKTTPNTTTLSFTTDQDVLEQTFGSTEYVSELGLLTESNVLVFGLSGITRGPATVAINEIIQFVGLKDWFHDPNTGNSLSPIIGLLGILEVTLPSTDAKGHRNAIWFTPGASYNTTIRLQLPLVPAGEAELNSFLDPFKISLSEVIVIARRSSTWSTNGEGVVAQTGGSFALRATATANSSFELDATLEFNPTLTTITLTSMKTVSLEGILDWVGAIVGVSSDQFSFTDLQGKETASFGIGDFQFRRILLHLTKDPSTDTSKVSSFSLDAEVKMSFGNDPILFHLSYTYDKDDGSTVRAHLWGKPPFKPGENGQAFLPEYEDFLYLSPITVNQDDLKDTLSLAHLGDMGTPPSFLPTEVLQAEFIANTEGLYFTGTLVPNLPADDEPVPIFTISDVTLELFYDWGGSSPVVRLARPSFSGGLYVKALLKQPESSTYASPTQLTASVLYDSGVWQLHGSMNRFFASTLAQFFTKEVGEAVIPMIESISVSDLEVNYTFGRNSKPSSFSISADLAIDMHIFTLAYTHSESSWDFTARMEPDRNADAQSNAGNILTSLTGSVQPLPDFLVNILIPTAPDDFVEFSIRRKALGDNERDSIVIIATWVVNGRVFQFIQFRQVPPPGSTQPGSVKRIVMASLTKFPSVTLPMIGDITQPFDQALFLWASTDQGDGITRAELENVNDLLQTPERPKPTVPFKSLTKKGEEKPTDMVLSNGLHFMLVALTTKSISEVIIDYPFSNPKKSGSKAKSREEGTDQGGRMEPFTKALGPLSLKNIGLKYSTGAYGDQSILSIRLDASIMVGPIEFALMGFSIDLDFSKDGASLHNPPMPGFSLEGLSAVFERAPIQIGGLLQLGKENDREYYQGALSISYIPWQFQAAGYWGKTRTATLSHQEFETVFVYCVLRGPLITLEFASIEGICGGFGYNSNLTFPTPQNLLNFPLIMGGNTDPPADGSPLDALQKLLDTSWFFARQDSFWVAAGLTVKAFEILSVQAVVVIQWNPYVQLGIFALATASIPGGKSDRAFAHVQLAIVATVDFETGVLKIEGELTPSSYILDPNCHLTGGFALYSWFDSQDSDLRGDWVFSIGGYHPAYKKPPQYPDISRLGISWQFGSSISITGNAYFAITPKTCMGGGKWDVKLSLNPLYAWFNAFVDFLINYKPFFFIAEGGVSVGVQFTLDLWIVTINIKVELSARLYIEGPPIRGTVHVNFWVFGFDIDFGSKGSGGTDPLSLDDFIELVCQSNTPGAKGILAPSEVTKESTQDYHVYAVEDGLIPKGKIASTPSGDTWIVRATTFTFSINCKFAIQEADVQTMDVNGVLQKPVNTVEGTGTEINARPMHTSQGIQSKLTVSIKPASQVYMEEEYKEPMWNDNEAIYSDVPVALWGKYNASDDPSSNKNPATLLNGTSEKTINLMMGVRLHRPDAVYSEDRTAPYNIELFQLASLDPKPIPITPERSTDLEGMPWSDSEGNEWETVREKWNSRASVAEEAANLCTRLGLNMLGWSEERTKGSDSALVGTAPQNLIDNLEKHYLWAPLLSRA</sequence>
<dbReference type="Pfam" id="PF20248">
    <property type="entry name" value="DUF6603"/>
    <property type="match status" value="1"/>
</dbReference>
<organism evidence="3 4">
    <name type="scientific">Aspergillus avenaceus</name>
    <dbReference type="NCBI Taxonomy" id="36643"/>
    <lineage>
        <taxon>Eukaryota</taxon>
        <taxon>Fungi</taxon>
        <taxon>Dikarya</taxon>
        <taxon>Ascomycota</taxon>
        <taxon>Pezizomycotina</taxon>
        <taxon>Eurotiomycetes</taxon>
        <taxon>Eurotiomycetidae</taxon>
        <taxon>Eurotiales</taxon>
        <taxon>Aspergillaceae</taxon>
        <taxon>Aspergillus</taxon>
        <taxon>Aspergillus subgen. Circumdati</taxon>
    </lineage>
</organism>
<name>A0A5N6TLL1_ASPAV</name>